<organism evidence="1 2">
    <name type="scientific">Ciona intestinalis</name>
    <name type="common">Transparent sea squirt</name>
    <name type="synonym">Ascidia intestinalis</name>
    <dbReference type="NCBI Taxonomy" id="7719"/>
    <lineage>
        <taxon>Eukaryota</taxon>
        <taxon>Metazoa</taxon>
        <taxon>Chordata</taxon>
        <taxon>Tunicata</taxon>
        <taxon>Ascidiacea</taxon>
        <taxon>Phlebobranchia</taxon>
        <taxon>Cionidae</taxon>
        <taxon>Ciona</taxon>
    </lineage>
</organism>
<dbReference type="Proteomes" id="UP000008144">
    <property type="component" value="Chromosome 4"/>
</dbReference>
<protein>
    <submittedName>
        <fullName evidence="1">Uncharacterized protein</fullName>
    </submittedName>
</protein>
<dbReference type="Ensembl" id="ENSCINT00000025223.2">
    <property type="protein sequence ID" value="ENSCINP00000024977.2"/>
    <property type="gene ID" value="ENSCING00000013651.2"/>
</dbReference>
<proteinExistence type="predicted"/>
<evidence type="ECO:0000313" key="1">
    <source>
        <dbReference type="Ensembl" id="ENSCINP00000024977.2"/>
    </source>
</evidence>
<accession>F6UBG8</accession>
<dbReference type="HOGENOM" id="CLU_3406250_0_0_1"/>
<sequence length="30" mass="3480">MLETQQAASSEFCLVWLKRQLFPCIAHEVT</sequence>
<evidence type="ECO:0000313" key="2">
    <source>
        <dbReference type="Proteomes" id="UP000008144"/>
    </source>
</evidence>
<reference evidence="1" key="3">
    <citation type="submission" date="2025-08" db="UniProtKB">
        <authorList>
            <consortium name="Ensembl"/>
        </authorList>
    </citation>
    <scope>IDENTIFICATION</scope>
</reference>
<reference evidence="2" key="1">
    <citation type="journal article" date="2002" name="Science">
        <title>The draft genome of Ciona intestinalis: insights into chordate and vertebrate origins.</title>
        <authorList>
            <person name="Dehal P."/>
            <person name="Satou Y."/>
            <person name="Campbell R.K."/>
            <person name="Chapman J."/>
            <person name="Degnan B."/>
            <person name="De Tomaso A."/>
            <person name="Davidson B."/>
            <person name="Di Gregorio A."/>
            <person name="Gelpke M."/>
            <person name="Goodstein D.M."/>
            <person name="Harafuji N."/>
            <person name="Hastings K.E."/>
            <person name="Ho I."/>
            <person name="Hotta K."/>
            <person name="Huang W."/>
            <person name="Kawashima T."/>
            <person name="Lemaire P."/>
            <person name="Martinez D."/>
            <person name="Meinertzhagen I.A."/>
            <person name="Necula S."/>
            <person name="Nonaka M."/>
            <person name="Putnam N."/>
            <person name="Rash S."/>
            <person name="Saiga H."/>
            <person name="Satake M."/>
            <person name="Terry A."/>
            <person name="Yamada L."/>
            <person name="Wang H.G."/>
            <person name="Awazu S."/>
            <person name="Azumi K."/>
            <person name="Boore J."/>
            <person name="Branno M."/>
            <person name="Chin-Bow S."/>
            <person name="DeSantis R."/>
            <person name="Doyle S."/>
            <person name="Francino P."/>
            <person name="Keys D.N."/>
            <person name="Haga S."/>
            <person name="Hayashi H."/>
            <person name="Hino K."/>
            <person name="Imai K.S."/>
            <person name="Inaba K."/>
            <person name="Kano S."/>
            <person name="Kobayashi K."/>
            <person name="Kobayashi M."/>
            <person name="Lee B.I."/>
            <person name="Makabe K.W."/>
            <person name="Manohar C."/>
            <person name="Matassi G."/>
            <person name="Medina M."/>
            <person name="Mochizuki Y."/>
            <person name="Mount S."/>
            <person name="Morishita T."/>
            <person name="Miura S."/>
            <person name="Nakayama A."/>
            <person name="Nishizaka S."/>
            <person name="Nomoto H."/>
            <person name="Ohta F."/>
            <person name="Oishi K."/>
            <person name="Rigoutsos I."/>
            <person name="Sano M."/>
            <person name="Sasaki A."/>
            <person name="Sasakura Y."/>
            <person name="Shoguchi E."/>
            <person name="Shin-i T."/>
            <person name="Spagnuolo A."/>
            <person name="Stainier D."/>
            <person name="Suzuki M.M."/>
            <person name="Tassy O."/>
            <person name="Takatori N."/>
            <person name="Tokuoka M."/>
            <person name="Yagi K."/>
            <person name="Yoshizaki F."/>
            <person name="Wada S."/>
            <person name="Zhang C."/>
            <person name="Hyatt P.D."/>
            <person name="Larimer F."/>
            <person name="Detter C."/>
            <person name="Doggett N."/>
            <person name="Glavina T."/>
            <person name="Hawkins T."/>
            <person name="Richardson P."/>
            <person name="Lucas S."/>
            <person name="Kohara Y."/>
            <person name="Levine M."/>
            <person name="Satoh N."/>
            <person name="Rokhsar D.S."/>
        </authorList>
    </citation>
    <scope>NUCLEOTIDE SEQUENCE [LARGE SCALE GENOMIC DNA]</scope>
</reference>
<keyword evidence="2" id="KW-1185">Reference proteome</keyword>
<dbReference type="InParanoid" id="F6UBG8"/>
<dbReference type="EMBL" id="EAAA01001866">
    <property type="status" value="NOT_ANNOTATED_CDS"/>
    <property type="molecule type" value="Genomic_DNA"/>
</dbReference>
<reference evidence="1" key="4">
    <citation type="submission" date="2025-09" db="UniProtKB">
        <authorList>
            <consortium name="Ensembl"/>
        </authorList>
    </citation>
    <scope>IDENTIFICATION</scope>
</reference>
<reference evidence="1" key="2">
    <citation type="journal article" date="2008" name="Genome Biol.">
        <title>Improved genome assembly and evidence-based global gene model set for the chordate Ciona intestinalis: new insight into intron and operon populations.</title>
        <authorList>
            <person name="Satou Y."/>
            <person name="Mineta K."/>
            <person name="Ogasawara M."/>
            <person name="Sasakura Y."/>
            <person name="Shoguchi E."/>
            <person name="Ueno K."/>
            <person name="Yamada L."/>
            <person name="Matsumoto J."/>
            <person name="Wasserscheid J."/>
            <person name="Dewar K."/>
            <person name="Wiley G.B."/>
            <person name="Macmil S.L."/>
            <person name="Roe B.A."/>
            <person name="Zeller R.W."/>
            <person name="Hastings K.E."/>
            <person name="Lemaire P."/>
            <person name="Lindquist E."/>
            <person name="Endo T."/>
            <person name="Hotta K."/>
            <person name="Inaba K."/>
        </authorList>
    </citation>
    <scope>NUCLEOTIDE SEQUENCE [LARGE SCALE GENOMIC DNA]</scope>
    <source>
        <strain evidence="1">wild type</strain>
    </source>
</reference>
<name>F6UBG8_CIOIN</name>
<dbReference type="AlphaFoldDB" id="F6UBG8"/>